<dbReference type="EMBL" id="BAAAPO010000062">
    <property type="protein sequence ID" value="GAA1809077.1"/>
    <property type="molecule type" value="Genomic_DNA"/>
</dbReference>
<reference evidence="5" key="1">
    <citation type="journal article" date="2019" name="Int. J. Syst. Evol. Microbiol.">
        <title>The Global Catalogue of Microorganisms (GCM) 10K type strain sequencing project: providing services to taxonomists for standard genome sequencing and annotation.</title>
        <authorList>
            <consortium name="The Broad Institute Genomics Platform"/>
            <consortium name="The Broad Institute Genome Sequencing Center for Infectious Disease"/>
            <person name="Wu L."/>
            <person name="Ma J."/>
        </authorList>
    </citation>
    <scope>NUCLEOTIDE SEQUENCE [LARGE SCALE GENOMIC DNA]</scope>
    <source>
        <strain evidence="5">JCM 15592</strain>
    </source>
</reference>
<dbReference type="PROSITE" id="PS50975">
    <property type="entry name" value="ATP_GRASP"/>
    <property type="match status" value="1"/>
</dbReference>
<evidence type="ECO:0000313" key="5">
    <source>
        <dbReference type="Proteomes" id="UP001499938"/>
    </source>
</evidence>
<keyword evidence="2" id="KW-0067">ATP-binding</keyword>
<dbReference type="InterPro" id="IPR011095">
    <property type="entry name" value="Dala_Dala_lig_C"/>
</dbReference>
<proteinExistence type="predicted"/>
<dbReference type="SUPFAM" id="SSF56059">
    <property type="entry name" value="Glutathione synthetase ATP-binding domain-like"/>
    <property type="match status" value="1"/>
</dbReference>
<dbReference type="Gene3D" id="3.40.50.20">
    <property type="match status" value="1"/>
</dbReference>
<accession>A0ABP4YAK8</accession>
<keyword evidence="2" id="KW-0547">Nucleotide-binding</keyword>
<dbReference type="Gene3D" id="3.30.470.20">
    <property type="entry name" value="ATP-grasp fold, B domain"/>
    <property type="match status" value="1"/>
</dbReference>
<evidence type="ECO:0000256" key="2">
    <source>
        <dbReference type="PROSITE-ProRule" id="PRU00409"/>
    </source>
</evidence>
<keyword evidence="1" id="KW-0436">Ligase</keyword>
<dbReference type="Pfam" id="PF07478">
    <property type="entry name" value="Dala_Dala_lig_C"/>
    <property type="match status" value="1"/>
</dbReference>
<dbReference type="Proteomes" id="UP001499938">
    <property type="component" value="Unassembled WGS sequence"/>
</dbReference>
<evidence type="ECO:0000256" key="1">
    <source>
        <dbReference type="ARBA" id="ARBA00022598"/>
    </source>
</evidence>
<keyword evidence="5" id="KW-1185">Reference proteome</keyword>
<comment type="caution">
    <text evidence="4">The sequence shown here is derived from an EMBL/GenBank/DDBJ whole genome shotgun (WGS) entry which is preliminary data.</text>
</comment>
<sequence length="312" mass="31648">MNELTMPLPVRSRVGTYGPIAVVTCSAAPKTDEHRRAAHAIADLLGGLVVEAMPGRRLAPELLGAGLVIPCVPASLLAPIASLCEWLELPYAGASPRAATLASDPALVSAVLTEAGLAVPAGVAVDAMGARVLDFLGPVSLSAIGVDDPTVGGIAATPGDLRAGLASALGRAERVWVSELCEGTAIRIPLLRNRSGELISSAIHDRAPGTLFAVDRPANSGSRFHPAGVTPRQDALARGAAATAYRSLGLGGVACVDLVLDGKTVTVEGIDIAPPLARGGLFAQQFAASGWAIADLLHESLAGALRVGHPAY</sequence>
<evidence type="ECO:0000313" key="4">
    <source>
        <dbReference type="EMBL" id="GAA1809077.1"/>
    </source>
</evidence>
<organism evidence="4 5">
    <name type="scientific">Nostocoides veronense</name>
    <dbReference type="NCBI Taxonomy" id="330836"/>
    <lineage>
        <taxon>Bacteria</taxon>
        <taxon>Bacillati</taxon>
        <taxon>Actinomycetota</taxon>
        <taxon>Actinomycetes</taxon>
        <taxon>Micrococcales</taxon>
        <taxon>Intrasporangiaceae</taxon>
        <taxon>Nostocoides</taxon>
    </lineage>
</organism>
<gene>
    <name evidence="4" type="ORF">GCM10009811_35420</name>
</gene>
<protein>
    <recommendedName>
        <fullName evidence="3">ATP-grasp domain-containing protein</fullName>
    </recommendedName>
</protein>
<feature type="domain" description="ATP-grasp" evidence="3">
    <location>
        <begin position="109"/>
        <end position="302"/>
    </location>
</feature>
<dbReference type="RefSeq" id="WP_344088790.1">
    <property type="nucleotide sequence ID" value="NZ_BAAAPO010000062.1"/>
</dbReference>
<dbReference type="InterPro" id="IPR011761">
    <property type="entry name" value="ATP-grasp"/>
</dbReference>
<name>A0ABP4YAK8_9MICO</name>
<evidence type="ECO:0000259" key="3">
    <source>
        <dbReference type="PROSITE" id="PS50975"/>
    </source>
</evidence>
<dbReference type="InterPro" id="IPR013815">
    <property type="entry name" value="ATP_grasp_subdomain_1"/>
</dbReference>
<dbReference type="Gene3D" id="3.30.1490.20">
    <property type="entry name" value="ATP-grasp fold, A domain"/>
    <property type="match status" value="1"/>
</dbReference>